<feature type="region of interest" description="Disordered" evidence="1">
    <location>
        <begin position="279"/>
        <end position="322"/>
    </location>
</feature>
<feature type="compositionally biased region" description="Basic residues" evidence="1">
    <location>
        <begin position="32"/>
        <end position="41"/>
    </location>
</feature>
<reference evidence="2" key="1">
    <citation type="submission" date="2023-11" db="EMBL/GenBank/DDBJ databases">
        <authorList>
            <person name="De Vega J J."/>
            <person name="De Vega J J."/>
        </authorList>
    </citation>
    <scope>NUCLEOTIDE SEQUENCE</scope>
</reference>
<name>A0AAD2K0C8_9AGAR</name>
<proteinExistence type="predicted"/>
<dbReference type="Proteomes" id="UP001295794">
    <property type="component" value="Unassembled WGS sequence"/>
</dbReference>
<feature type="compositionally biased region" description="Polar residues" evidence="1">
    <location>
        <begin position="9"/>
        <end position="26"/>
    </location>
</feature>
<feature type="compositionally biased region" description="Polar residues" evidence="1">
    <location>
        <begin position="111"/>
        <end position="122"/>
    </location>
</feature>
<evidence type="ECO:0000256" key="1">
    <source>
        <dbReference type="SAM" id="MobiDB-lite"/>
    </source>
</evidence>
<organism evidence="2 3">
    <name type="scientific">Mycena citricolor</name>
    <dbReference type="NCBI Taxonomy" id="2018698"/>
    <lineage>
        <taxon>Eukaryota</taxon>
        <taxon>Fungi</taxon>
        <taxon>Dikarya</taxon>
        <taxon>Basidiomycota</taxon>
        <taxon>Agaricomycotina</taxon>
        <taxon>Agaricomycetes</taxon>
        <taxon>Agaricomycetidae</taxon>
        <taxon>Agaricales</taxon>
        <taxon>Marasmiineae</taxon>
        <taxon>Mycenaceae</taxon>
        <taxon>Mycena</taxon>
    </lineage>
</organism>
<feature type="compositionally biased region" description="Basic and acidic residues" evidence="1">
    <location>
        <begin position="96"/>
        <end position="110"/>
    </location>
</feature>
<feature type="compositionally biased region" description="Basic residues" evidence="1">
    <location>
        <begin position="137"/>
        <end position="151"/>
    </location>
</feature>
<gene>
    <name evidence="2" type="ORF">MYCIT1_LOCUS16893</name>
</gene>
<dbReference type="EMBL" id="CAVNYO010000174">
    <property type="protein sequence ID" value="CAK5271674.1"/>
    <property type="molecule type" value="Genomic_DNA"/>
</dbReference>
<sequence length="432" mass="46536">MQQRERTLQPKTSGTLSIVTSFSVGASGSRSRSGKSGRKSGRRGEDGCAPPWSPTGALIRLFSRKREDQTVHSSVGERSSAISLRKVRSDAAVNRGKSDQEEGYRSHEDISTSPRSPGLQRTPTRETLARFVWPPRGSKHASPRPARRSHRPPMLDSTSPAFRNDDDPGCLSAAALTRTDSPISNASPVEFFFPQSRPAGPTTATATRYQRVTTGVDEPCMAEPDPRALGRSATVLDVRGGTKAARILLGGAPGPAGSCFSDDGRAGYARRRSSISVPQELGGGALGDAAAPRKLQHKLHKRSRSGSARWSTPNTSRKGFLDAGTLPREPALHDFPPTAVQNPTLRLAVYSRPSDDTLAFEWDTEPQSAEPSAPDWTGEWNVGDLQQVIGALRTLRCVDITEYDQALLCSGASGLYNYSRSEGSVSMLQSRV</sequence>
<protein>
    <submittedName>
        <fullName evidence="2">Uncharacterized protein</fullName>
    </submittedName>
</protein>
<feature type="compositionally biased region" description="Polar residues" evidence="1">
    <location>
        <begin position="178"/>
        <end position="187"/>
    </location>
</feature>
<feature type="region of interest" description="Disordered" evidence="1">
    <location>
        <begin position="1"/>
        <end position="209"/>
    </location>
</feature>
<feature type="compositionally biased region" description="Polar residues" evidence="1">
    <location>
        <begin position="71"/>
        <end position="82"/>
    </location>
</feature>
<feature type="compositionally biased region" description="Polar residues" evidence="1">
    <location>
        <begin position="305"/>
        <end position="317"/>
    </location>
</feature>
<evidence type="ECO:0000313" key="3">
    <source>
        <dbReference type="Proteomes" id="UP001295794"/>
    </source>
</evidence>
<keyword evidence="3" id="KW-1185">Reference proteome</keyword>
<feature type="compositionally biased region" description="Basic residues" evidence="1">
    <location>
        <begin position="294"/>
        <end position="304"/>
    </location>
</feature>
<evidence type="ECO:0000313" key="2">
    <source>
        <dbReference type="EMBL" id="CAK5271674.1"/>
    </source>
</evidence>
<comment type="caution">
    <text evidence="2">The sequence shown here is derived from an EMBL/GenBank/DDBJ whole genome shotgun (WGS) entry which is preliminary data.</text>
</comment>
<accession>A0AAD2K0C8</accession>
<dbReference type="AlphaFoldDB" id="A0AAD2K0C8"/>